<feature type="transmembrane region" description="Helical" evidence="2">
    <location>
        <begin position="21"/>
        <end position="38"/>
    </location>
</feature>
<dbReference type="NCBIfam" id="TIGR04438">
    <property type="entry name" value="small_Trp_rich"/>
    <property type="match status" value="1"/>
</dbReference>
<comment type="caution">
    <text evidence="3">The sequence shown here is derived from an EMBL/GenBank/DDBJ whole genome shotgun (WGS) entry which is preliminary data.</text>
</comment>
<dbReference type="EMBL" id="BMCG01000003">
    <property type="protein sequence ID" value="GGC09236.1"/>
    <property type="molecule type" value="Genomic_DNA"/>
</dbReference>
<accession>A0A8J2UMU8</accession>
<organism evidence="3 4">
    <name type="scientific">Oxalicibacterium flavum</name>
    <dbReference type="NCBI Taxonomy" id="179467"/>
    <lineage>
        <taxon>Bacteria</taxon>
        <taxon>Pseudomonadati</taxon>
        <taxon>Pseudomonadota</taxon>
        <taxon>Betaproteobacteria</taxon>
        <taxon>Burkholderiales</taxon>
        <taxon>Oxalobacteraceae</taxon>
        <taxon>Oxalicibacterium</taxon>
    </lineage>
</organism>
<keyword evidence="2" id="KW-0472">Membrane</keyword>
<evidence type="ECO:0000313" key="3">
    <source>
        <dbReference type="EMBL" id="GGC09236.1"/>
    </source>
</evidence>
<keyword evidence="2" id="KW-1133">Transmembrane helix</keyword>
<reference evidence="3" key="1">
    <citation type="journal article" date="2014" name="Int. J. Syst. Evol. Microbiol.">
        <title>Complete genome sequence of Corynebacterium casei LMG S-19264T (=DSM 44701T), isolated from a smear-ripened cheese.</title>
        <authorList>
            <consortium name="US DOE Joint Genome Institute (JGI-PGF)"/>
            <person name="Walter F."/>
            <person name="Albersmeier A."/>
            <person name="Kalinowski J."/>
            <person name="Ruckert C."/>
        </authorList>
    </citation>
    <scope>NUCLEOTIDE SEQUENCE</scope>
    <source>
        <strain evidence="3">CCM 7086</strain>
    </source>
</reference>
<feature type="transmembrane region" description="Helical" evidence="2">
    <location>
        <begin position="44"/>
        <end position="65"/>
    </location>
</feature>
<dbReference type="InterPro" id="IPR031044">
    <property type="entry name" value="Small_Trp_rich"/>
</dbReference>
<evidence type="ECO:0000313" key="4">
    <source>
        <dbReference type="Proteomes" id="UP000620266"/>
    </source>
</evidence>
<name>A0A8J2UMU8_9BURK</name>
<keyword evidence="4" id="KW-1185">Reference proteome</keyword>
<dbReference type="Proteomes" id="UP000620266">
    <property type="component" value="Unassembled WGS sequence"/>
</dbReference>
<proteinExistence type="predicted"/>
<sequence length="93" mass="10867">MTTLPFSPILIKKGITPKGEAIVPLIIAIVLLSGLKYFEVGPFAAMSWWWIVALFVLAFLWFEYIERMLGRDKRKAHEQLEKTRNERVKKTFK</sequence>
<reference evidence="3" key="2">
    <citation type="submission" date="2020-09" db="EMBL/GenBank/DDBJ databases">
        <authorList>
            <person name="Sun Q."/>
            <person name="Sedlacek I."/>
        </authorList>
    </citation>
    <scope>NUCLEOTIDE SEQUENCE</scope>
    <source>
        <strain evidence="3">CCM 7086</strain>
    </source>
</reference>
<evidence type="ECO:0000256" key="2">
    <source>
        <dbReference type="SAM" id="Phobius"/>
    </source>
</evidence>
<feature type="region of interest" description="Disordered" evidence="1">
    <location>
        <begin position="74"/>
        <end position="93"/>
    </location>
</feature>
<gene>
    <name evidence="3" type="ORF">GCM10007205_17980</name>
</gene>
<evidence type="ECO:0000256" key="1">
    <source>
        <dbReference type="SAM" id="MobiDB-lite"/>
    </source>
</evidence>
<keyword evidence="2" id="KW-0812">Transmembrane</keyword>
<evidence type="ECO:0008006" key="5">
    <source>
        <dbReference type="Google" id="ProtNLM"/>
    </source>
</evidence>
<dbReference type="AlphaFoldDB" id="A0A8J2UMU8"/>
<protein>
    <recommendedName>
        <fullName evidence="5">TIGR04438 family Trp-rich protein</fullName>
    </recommendedName>
</protein>